<dbReference type="RefSeq" id="WP_262626357.1">
    <property type="nucleotide sequence ID" value="NZ_CP094809.1"/>
</dbReference>
<dbReference type="InterPro" id="IPR001926">
    <property type="entry name" value="TrpB-like_PALP"/>
</dbReference>
<proteinExistence type="inferred from homology"/>
<evidence type="ECO:0000256" key="6">
    <source>
        <dbReference type="ARBA" id="ARBA00022898"/>
    </source>
</evidence>
<protein>
    <submittedName>
        <fullName evidence="9">Cysteine synthase family protein</fullName>
    </submittedName>
</protein>
<accession>A0ABD7TTY5</accession>
<comment type="similarity">
    <text evidence="2">Belongs to the cysteine synthase/cystathionine beta-synthase family.</text>
</comment>
<dbReference type="CDD" id="cd01561">
    <property type="entry name" value="CBS_like"/>
    <property type="match status" value="1"/>
</dbReference>
<comment type="subunit">
    <text evidence="3">Homodimer.</text>
</comment>
<evidence type="ECO:0000256" key="4">
    <source>
        <dbReference type="ARBA" id="ARBA00022605"/>
    </source>
</evidence>
<keyword evidence="7" id="KW-0198">Cysteine biosynthesis</keyword>
<dbReference type="GO" id="GO:0016765">
    <property type="term" value="F:transferase activity, transferring alkyl or aryl (other than methyl) groups"/>
    <property type="evidence" value="ECO:0007669"/>
    <property type="project" value="UniProtKB-ARBA"/>
</dbReference>
<dbReference type="InterPro" id="IPR001216">
    <property type="entry name" value="P-phosphate_BS"/>
</dbReference>
<evidence type="ECO:0000259" key="8">
    <source>
        <dbReference type="Pfam" id="PF00291"/>
    </source>
</evidence>
<organism evidence="9 10">
    <name type="scientific">Staphylococcus agnetis</name>
    <dbReference type="NCBI Taxonomy" id="985762"/>
    <lineage>
        <taxon>Bacteria</taxon>
        <taxon>Bacillati</taxon>
        <taxon>Bacillota</taxon>
        <taxon>Bacilli</taxon>
        <taxon>Bacillales</taxon>
        <taxon>Staphylococcaceae</taxon>
        <taxon>Staphylococcus</taxon>
    </lineage>
</organism>
<evidence type="ECO:0000256" key="3">
    <source>
        <dbReference type="ARBA" id="ARBA00011738"/>
    </source>
</evidence>
<keyword evidence="5" id="KW-0808">Transferase</keyword>
<dbReference type="FunFam" id="3.40.50.1100:FF:000016">
    <property type="entry name" value="Cysteine synthase A"/>
    <property type="match status" value="1"/>
</dbReference>
<dbReference type="PANTHER" id="PTHR10314">
    <property type="entry name" value="CYSTATHIONINE BETA-SYNTHASE"/>
    <property type="match status" value="1"/>
</dbReference>
<dbReference type="GO" id="GO:0019344">
    <property type="term" value="P:cysteine biosynthetic process"/>
    <property type="evidence" value="ECO:0007669"/>
    <property type="project" value="UniProtKB-KW"/>
</dbReference>
<dbReference type="Pfam" id="PF00291">
    <property type="entry name" value="PALP"/>
    <property type="match status" value="1"/>
</dbReference>
<evidence type="ECO:0000256" key="2">
    <source>
        <dbReference type="ARBA" id="ARBA00007103"/>
    </source>
</evidence>
<dbReference type="Proteomes" id="UP001065705">
    <property type="component" value="Chromosome"/>
</dbReference>
<name>A0ABD7TTY5_9STAP</name>
<dbReference type="FunFam" id="3.40.50.1100:FF:000118">
    <property type="entry name" value="Related to CYS4-cystathionine beta-synthase"/>
    <property type="match status" value="1"/>
</dbReference>
<feature type="domain" description="Tryptophan synthase beta chain-like PALP" evidence="8">
    <location>
        <begin position="6"/>
        <end position="284"/>
    </location>
</feature>
<gene>
    <name evidence="9" type="ORF">MUA95_11435</name>
</gene>
<dbReference type="InterPro" id="IPR036052">
    <property type="entry name" value="TrpB-like_PALP_sf"/>
</dbReference>
<sequence length="303" mass="32783">MTTKVLDLIGHTPLVRLSHYSTNDVQIYAKLEMFNPGGSIKDRLGKHLIEQALNKGSLHKGGTVVEATAGNTGIGLLMAAKPYEVQCVIFAPEGFAEEKMTVMRALGATIYRTPNKNGMTGARQAAQAYAKQHHAYYTNQFETVENPKAYQYTLASEILNEVPDVDYFVAGAGSGGTFSGVAERFVSQGIRCVVVEPQGSILSGQAKGKHDTEGIGVETWPTFLNRAWIDKVEVVSDTKAFQHVKDLARYEGLLVGSSSGAALEGALQTAKRLQKGKIVVVFPDGSDRYMSKNIFTYGGIENA</sequence>
<evidence type="ECO:0000256" key="7">
    <source>
        <dbReference type="ARBA" id="ARBA00023192"/>
    </source>
</evidence>
<reference evidence="9" key="1">
    <citation type="submission" date="2022-03" db="EMBL/GenBank/DDBJ databases">
        <title>Comparative Genomics of East African Camel-Associated Staphylococcaceae spp.: Diversity and Inheritance of Traits Involved in Host-Pathogen Interactions.</title>
        <authorList>
            <person name="Akarsu H."/>
            <person name="Liljander A."/>
            <person name="Younan M."/>
            <person name="Brodard I."/>
            <person name="Glucks I."/>
            <person name="Labroussaa F."/>
            <person name="Overesch G."/>
            <person name="Kuhnert P."/>
            <person name="Perreten V."/>
            <person name="Drexler J.F."/>
            <person name="Corman V.M."/>
            <person name="Falquet L."/>
            <person name="Jores J."/>
        </authorList>
    </citation>
    <scope>NUCLEOTIDE SEQUENCE</scope>
    <source>
        <strain evidence="9">IVB6197</strain>
    </source>
</reference>
<evidence type="ECO:0000256" key="1">
    <source>
        <dbReference type="ARBA" id="ARBA00001933"/>
    </source>
</evidence>
<evidence type="ECO:0000313" key="9">
    <source>
        <dbReference type="EMBL" id="UXU57134.1"/>
    </source>
</evidence>
<dbReference type="InterPro" id="IPR050214">
    <property type="entry name" value="Cys_Synth/Cystath_Beta-Synth"/>
</dbReference>
<dbReference type="EMBL" id="CP094809">
    <property type="protein sequence ID" value="UXU57134.1"/>
    <property type="molecule type" value="Genomic_DNA"/>
</dbReference>
<dbReference type="AlphaFoldDB" id="A0ABD7TTY5"/>
<comment type="cofactor">
    <cofactor evidence="1">
        <name>pyridoxal 5'-phosphate</name>
        <dbReference type="ChEBI" id="CHEBI:597326"/>
    </cofactor>
</comment>
<keyword evidence="6" id="KW-0663">Pyridoxal phosphate</keyword>
<keyword evidence="4" id="KW-0028">Amino-acid biosynthesis</keyword>
<dbReference type="Gene3D" id="3.40.50.1100">
    <property type="match status" value="2"/>
</dbReference>
<dbReference type="PROSITE" id="PS00901">
    <property type="entry name" value="CYS_SYNTHASE"/>
    <property type="match status" value="1"/>
</dbReference>
<evidence type="ECO:0000256" key="5">
    <source>
        <dbReference type="ARBA" id="ARBA00022679"/>
    </source>
</evidence>
<dbReference type="SUPFAM" id="SSF53686">
    <property type="entry name" value="Tryptophan synthase beta subunit-like PLP-dependent enzymes"/>
    <property type="match status" value="1"/>
</dbReference>
<evidence type="ECO:0000313" key="10">
    <source>
        <dbReference type="Proteomes" id="UP001065705"/>
    </source>
</evidence>